<reference evidence="1 2" key="1">
    <citation type="submission" date="2020-09" db="EMBL/GenBank/DDBJ databases">
        <title>De no assembly of potato wild relative species, Solanum commersonii.</title>
        <authorList>
            <person name="Cho K."/>
        </authorList>
    </citation>
    <scope>NUCLEOTIDE SEQUENCE [LARGE SCALE GENOMIC DNA]</scope>
    <source>
        <strain evidence="1">LZ3.2</strain>
        <tissue evidence="1">Leaf</tissue>
    </source>
</reference>
<comment type="caution">
    <text evidence="1">The sequence shown here is derived from an EMBL/GenBank/DDBJ whole genome shotgun (WGS) entry which is preliminary data.</text>
</comment>
<dbReference type="Proteomes" id="UP000824120">
    <property type="component" value="Chromosome 12"/>
</dbReference>
<evidence type="ECO:0000313" key="1">
    <source>
        <dbReference type="EMBL" id="KAG5570108.1"/>
    </source>
</evidence>
<evidence type="ECO:0000313" key="2">
    <source>
        <dbReference type="Proteomes" id="UP000824120"/>
    </source>
</evidence>
<protein>
    <submittedName>
        <fullName evidence="1">Uncharacterized protein</fullName>
    </submittedName>
</protein>
<dbReference type="EMBL" id="JACXVP010000012">
    <property type="protein sequence ID" value="KAG5570108.1"/>
    <property type="molecule type" value="Genomic_DNA"/>
</dbReference>
<name>A0A9J5W4B2_SOLCO</name>
<sequence length="96" mass="10756">MKYCSDQSLNQHRQALESITQISSGKLSNQSPKSAPNLLIIYKGGGRYITEAAREIGEKIEEIRSQRLESIVKVSPNDALHLVWYLVPNIQAVFEG</sequence>
<accession>A0A9J5W4B2</accession>
<dbReference type="AlphaFoldDB" id="A0A9J5W4B2"/>
<proteinExistence type="predicted"/>
<gene>
    <name evidence="1" type="ORF">H5410_059874</name>
</gene>
<organism evidence="1 2">
    <name type="scientific">Solanum commersonii</name>
    <name type="common">Commerson's wild potato</name>
    <name type="synonym">Commerson's nightshade</name>
    <dbReference type="NCBI Taxonomy" id="4109"/>
    <lineage>
        <taxon>Eukaryota</taxon>
        <taxon>Viridiplantae</taxon>
        <taxon>Streptophyta</taxon>
        <taxon>Embryophyta</taxon>
        <taxon>Tracheophyta</taxon>
        <taxon>Spermatophyta</taxon>
        <taxon>Magnoliopsida</taxon>
        <taxon>eudicotyledons</taxon>
        <taxon>Gunneridae</taxon>
        <taxon>Pentapetalae</taxon>
        <taxon>asterids</taxon>
        <taxon>lamiids</taxon>
        <taxon>Solanales</taxon>
        <taxon>Solanaceae</taxon>
        <taxon>Solanoideae</taxon>
        <taxon>Solaneae</taxon>
        <taxon>Solanum</taxon>
    </lineage>
</organism>
<keyword evidence="2" id="KW-1185">Reference proteome</keyword>